<dbReference type="InterPro" id="IPR001128">
    <property type="entry name" value="Cyt_P450"/>
</dbReference>
<organism evidence="14 15">
    <name type="scientific">Amniculicola lignicola CBS 123094</name>
    <dbReference type="NCBI Taxonomy" id="1392246"/>
    <lineage>
        <taxon>Eukaryota</taxon>
        <taxon>Fungi</taxon>
        <taxon>Dikarya</taxon>
        <taxon>Ascomycota</taxon>
        <taxon>Pezizomycotina</taxon>
        <taxon>Dothideomycetes</taxon>
        <taxon>Pleosporomycetidae</taxon>
        <taxon>Pleosporales</taxon>
        <taxon>Amniculicolaceae</taxon>
        <taxon>Amniculicola</taxon>
    </lineage>
</organism>
<keyword evidence="6 12" id="KW-0479">Metal-binding</keyword>
<keyword evidence="8" id="KW-0560">Oxidoreductase</keyword>
<evidence type="ECO:0000256" key="2">
    <source>
        <dbReference type="ARBA" id="ARBA00004167"/>
    </source>
</evidence>
<dbReference type="GO" id="GO:0016705">
    <property type="term" value="F:oxidoreductase activity, acting on paired donors, with incorporation or reduction of molecular oxygen"/>
    <property type="evidence" value="ECO:0007669"/>
    <property type="project" value="InterPro"/>
</dbReference>
<dbReference type="GO" id="GO:0004497">
    <property type="term" value="F:monooxygenase activity"/>
    <property type="evidence" value="ECO:0007669"/>
    <property type="project" value="UniProtKB-KW"/>
</dbReference>
<dbReference type="SUPFAM" id="SSF48264">
    <property type="entry name" value="Cytochrome P450"/>
    <property type="match status" value="1"/>
</dbReference>
<dbReference type="InterPro" id="IPR002403">
    <property type="entry name" value="Cyt_P450_E_grp-IV"/>
</dbReference>
<evidence type="ECO:0000256" key="10">
    <source>
        <dbReference type="ARBA" id="ARBA00023033"/>
    </source>
</evidence>
<dbReference type="InterPro" id="IPR036396">
    <property type="entry name" value="Cyt_P450_sf"/>
</dbReference>
<evidence type="ECO:0000256" key="5">
    <source>
        <dbReference type="ARBA" id="ARBA00022692"/>
    </source>
</evidence>
<dbReference type="OrthoDB" id="3945418at2759"/>
<keyword evidence="9 12" id="KW-0408">Iron</keyword>
<evidence type="ECO:0000256" key="13">
    <source>
        <dbReference type="SAM" id="Phobius"/>
    </source>
</evidence>
<dbReference type="CDD" id="cd11062">
    <property type="entry name" value="CYP58-like"/>
    <property type="match status" value="1"/>
</dbReference>
<keyword evidence="10 14" id="KW-0503">Monooxygenase</keyword>
<dbReference type="PANTHER" id="PTHR24305">
    <property type="entry name" value="CYTOCHROME P450"/>
    <property type="match status" value="1"/>
</dbReference>
<reference evidence="14" key="1">
    <citation type="journal article" date="2020" name="Stud. Mycol.">
        <title>101 Dothideomycetes genomes: a test case for predicting lifestyles and emergence of pathogens.</title>
        <authorList>
            <person name="Haridas S."/>
            <person name="Albert R."/>
            <person name="Binder M."/>
            <person name="Bloem J."/>
            <person name="Labutti K."/>
            <person name="Salamov A."/>
            <person name="Andreopoulos B."/>
            <person name="Baker S."/>
            <person name="Barry K."/>
            <person name="Bills G."/>
            <person name="Bluhm B."/>
            <person name="Cannon C."/>
            <person name="Castanera R."/>
            <person name="Culley D."/>
            <person name="Daum C."/>
            <person name="Ezra D."/>
            <person name="Gonzalez J."/>
            <person name="Henrissat B."/>
            <person name="Kuo A."/>
            <person name="Liang C."/>
            <person name="Lipzen A."/>
            <person name="Lutzoni F."/>
            <person name="Magnuson J."/>
            <person name="Mondo S."/>
            <person name="Nolan M."/>
            <person name="Ohm R."/>
            <person name="Pangilinan J."/>
            <person name="Park H.-J."/>
            <person name="Ramirez L."/>
            <person name="Alfaro M."/>
            <person name="Sun H."/>
            <person name="Tritt A."/>
            <person name="Yoshinaga Y."/>
            <person name="Zwiers L.-H."/>
            <person name="Turgeon B."/>
            <person name="Goodwin S."/>
            <person name="Spatafora J."/>
            <person name="Crous P."/>
            <person name="Grigoriev I."/>
        </authorList>
    </citation>
    <scope>NUCLEOTIDE SEQUENCE</scope>
    <source>
        <strain evidence="14">CBS 123094</strain>
    </source>
</reference>
<dbReference type="GO" id="GO:0020037">
    <property type="term" value="F:heme binding"/>
    <property type="evidence" value="ECO:0007669"/>
    <property type="project" value="InterPro"/>
</dbReference>
<dbReference type="GO" id="GO:0016020">
    <property type="term" value="C:membrane"/>
    <property type="evidence" value="ECO:0007669"/>
    <property type="project" value="UniProtKB-SubCell"/>
</dbReference>
<evidence type="ECO:0000313" key="14">
    <source>
        <dbReference type="EMBL" id="KAF1999607.1"/>
    </source>
</evidence>
<dbReference type="Gene3D" id="1.10.630.10">
    <property type="entry name" value="Cytochrome P450"/>
    <property type="match status" value="1"/>
</dbReference>
<evidence type="ECO:0000256" key="3">
    <source>
        <dbReference type="ARBA" id="ARBA00010617"/>
    </source>
</evidence>
<dbReference type="Proteomes" id="UP000799779">
    <property type="component" value="Unassembled WGS sequence"/>
</dbReference>
<gene>
    <name evidence="14" type="ORF">P154DRAFT_493271</name>
</gene>
<protein>
    <submittedName>
        <fullName evidence="14">Putative P450 monooxygenase</fullName>
    </submittedName>
</protein>
<keyword evidence="5 13" id="KW-0812">Transmembrane</keyword>
<evidence type="ECO:0000256" key="11">
    <source>
        <dbReference type="ARBA" id="ARBA00023136"/>
    </source>
</evidence>
<dbReference type="AlphaFoldDB" id="A0A6A5WDT9"/>
<evidence type="ECO:0000256" key="1">
    <source>
        <dbReference type="ARBA" id="ARBA00001971"/>
    </source>
</evidence>
<dbReference type="EMBL" id="ML977594">
    <property type="protein sequence ID" value="KAF1999607.1"/>
    <property type="molecule type" value="Genomic_DNA"/>
</dbReference>
<dbReference type="GO" id="GO:0005506">
    <property type="term" value="F:iron ion binding"/>
    <property type="evidence" value="ECO:0007669"/>
    <property type="project" value="InterPro"/>
</dbReference>
<evidence type="ECO:0000256" key="7">
    <source>
        <dbReference type="ARBA" id="ARBA00022989"/>
    </source>
</evidence>
<name>A0A6A5WDT9_9PLEO</name>
<comment type="subcellular location">
    <subcellularLocation>
        <location evidence="2">Membrane</location>
        <topology evidence="2">Single-pass membrane protein</topology>
    </subcellularLocation>
</comment>
<proteinExistence type="inferred from homology"/>
<accession>A0A6A5WDT9</accession>
<evidence type="ECO:0000256" key="9">
    <source>
        <dbReference type="ARBA" id="ARBA00023004"/>
    </source>
</evidence>
<sequence>MTVASFVVNFSFLQGLAIFLVGYGVYGVGLAIYRIWLSPLSKFPGPKLAALTLWYEFYFDVVKRGKFAWEIRRMHEVYGPIVRINPYELHVSDPNFYDELYTGNSRKRDKFAWSADMFQVPDTMLSTVPHDLHRQRRAPIAPYFSQQAIRRFDPVIRKKLDVLFDRLKEYEKSGEPVCLDDAFTALTTDIITQYAFGISYGWLQAEAFNPSWPLLLKGGSENSLLHKQIPWLTGLMRKIPLEWLMKIKPEMASLVLFQSGLETAIKAVMNGENKQRPGEDFPTIFHDLLASDMASEMTLLRLCSESQTIVAAGTLTAAHYLKTTIYHILANPSILQTLQIELNQAIPNPSVLPPFHDLDRLPYLNAVMNEGFRLSHGIIQRLTRVAPDEDLQFSSYSIPRGTPVGMSSWLLHLNPSLFPSPNTFKPDRWLEPGAEKLQKYLVNFTKGSRICLGKDLARTEIVYTLCRFVRGEGEACGWELWQTGKEDVEIEHDFFNPFPRMESQGVRVIAKSFNGSRKEEGLE</sequence>
<evidence type="ECO:0000256" key="6">
    <source>
        <dbReference type="ARBA" id="ARBA00022723"/>
    </source>
</evidence>
<evidence type="ECO:0000256" key="12">
    <source>
        <dbReference type="PIRSR" id="PIRSR602403-1"/>
    </source>
</evidence>
<keyword evidence="7 13" id="KW-1133">Transmembrane helix</keyword>
<dbReference type="InterPro" id="IPR050121">
    <property type="entry name" value="Cytochrome_P450_monoxygenase"/>
</dbReference>
<keyword evidence="4 12" id="KW-0349">Heme</keyword>
<dbReference type="Pfam" id="PF00067">
    <property type="entry name" value="p450"/>
    <property type="match status" value="1"/>
</dbReference>
<keyword evidence="11 13" id="KW-0472">Membrane</keyword>
<evidence type="ECO:0000256" key="8">
    <source>
        <dbReference type="ARBA" id="ARBA00023002"/>
    </source>
</evidence>
<dbReference type="FunFam" id="1.10.630.10:FF:000069">
    <property type="entry name" value="Cytochrome P450, putative (Eurofung)"/>
    <property type="match status" value="1"/>
</dbReference>
<feature type="transmembrane region" description="Helical" evidence="13">
    <location>
        <begin position="12"/>
        <end position="33"/>
    </location>
</feature>
<evidence type="ECO:0000313" key="15">
    <source>
        <dbReference type="Proteomes" id="UP000799779"/>
    </source>
</evidence>
<comment type="similarity">
    <text evidence="3">Belongs to the cytochrome P450 family.</text>
</comment>
<evidence type="ECO:0000256" key="4">
    <source>
        <dbReference type="ARBA" id="ARBA00022617"/>
    </source>
</evidence>
<feature type="binding site" description="axial binding residue" evidence="12">
    <location>
        <position position="451"/>
    </location>
    <ligand>
        <name>heme</name>
        <dbReference type="ChEBI" id="CHEBI:30413"/>
    </ligand>
    <ligandPart>
        <name>Fe</name>
        <dbReference type="ChEBI" id="CHEBI:18248"/>
    </ligandPart>
</feature>
<comment type="cofactor">
    <cofactor evidence="1 12">
        <name>heme</name>
        <dbReference type="ChEBI" id="CHEBI:30413"/>
    </cofactor>
</comment>
<keyword evidence="15" id="KW-1185">Reference proteome</keyword>
<dbReference type="PRINTS" id="PR00465">
    <property type="entry name" value="EP450IV"/>
</dbReference>
<dbReference type="PANTHER" id="PTHR24305:SF157">
    <property type="entry name" value="N-ACETYLTRYPTOPHAN 6-HYDROXYLASE IVOC-RELATED"/>
    <property type="match status" value="1"/>
</dbReference>